<dbReference type="InterPro" id="IPR004474">
    <property type="entry name" value="LytR_CpsA_psr"/>
</dbReference>
<comment type="caution">
    <text evidence="6">The sequence shown here is derived from an EMBL/GenBank/DDBJ whole genome shotgun (WGS) entry which is preliminary data.</text>
</comment>
<evidence type="ECO:0000313" key="6">
    <source>
        <dbReference type="EMBL" id="MFB9348355.1"/>
    </source>
</evidence>
<dbReference type="Gene3D" id="3.40.630.190">
    <property type="entry name" value="LCP protein"/>
    <property type="match status" value="1"/>
</dbReference>
<dbReference type="InterPro" id="IPR050922">
    <property type="entry name" value="LytR/CpsA/Psr_CW_biosynth"/>
</dbReference>
<keyword evidence="3" id="KW-0812">Transmembrane</keyword>
<keyword evidence="3" id="KW-1133">Transmembrane helix</keyword>
<dbReference type="Pfam" id="PF03816">
    <property type="entry name" value="LytR_cpsA_psr"/>
    <property type="match status" value="1"/>
</dbReference>
<evidence type="ECO:0000256" key="3">
    <source>
        <dbReference type="SAM" id="Phobius"/>
    </source>
</evidence>
<feature type="domain" description="LytR/CpsA/Psr regulator C-terminal" evidence="5">
    <location>
        <begin position="407"/>
        <end position="499"/>
    </location>
</feature>
<protein>
    <submittedName>
        <fullName evidence="6">LCP family protein</fullName>
    </submittedName>
</protein>
<feature type="compositionally biased region" description="Basic and acidic residues" evidence="2">
    <location>
        <begin position="76"/>
        <end position="89"/>
    </location>
</feature>
<feature type="region of interest" description="Disordered" evidence="2">
    <location>
        <begin position="1"/>
        <end position="42"/>
    </location>
</feature>
<keyword evidence="7" id="KW-1185">Reference proteome</keyword>
<feature type="domain" description="Cell envelope-related transcriptional attenuator" evidence="4">
    <location>
        <begin position="130"/>
        <end position="288"/>
    </location>
</feature>
<gene>
    <name evidence="6" type="ORF">ACFFUA_12930</name>
</gene>
<dbReference type="InterPro" id="IPR027381">
    <property type="entry name" value="LytR/CpsA/Psr_C"/>
</dbReference>
<dbReference type="EMBL" id="JBHMDI010000026">
    <property type="protein sequence ID" value="MFB9348355.1"/>
    <property type="molecule type" value="Genomic_DNA"/>
</dbReference>
<keyword evidence="3" id="KW-0472">Membrane</keyword>
<feature type="region of interest" description="Disordered" evidence="2">
    <location>
        <begin position="504"/>
        <end position="529"/>
    </location>
</feature>
<dbReference type="Pfam" id="PF13399">
    <property type="entry name" value="LytR_C"/>
    <property type="match status" value="1"/>
</dbReference>
<dbReference type="PANTHER" id="PTHR33392">
    <property type="entry name" value="POLYISOPRENYL-TEICHOIC ACID--PEPTIDOGLYCAN TEICHOIC ACID TRANSFERASE TAGU"/>
    <property type="match status" value="1"/>
</dbReference>
<evidence type="ECO:0000313" key="7">
    <source>
        <dbReference type="Proteomes" id="UP001589753"/>
    </source>
</evidence>
<dbReference type="RefSeq" id="WP_380955635.1">
    <property type="nucleotide sequence ID" value="NZ_JBHMDI010000026.1"/>
</dbReference>
<name>A0ABV5L870_9ACTN</name>
<reference evidence="6 7" key="1">
    <citation type="submission" date="2024-09" db="EMBL/GenBank/DDBJ databases">
        <authorList>
            <person name="Sun Q."/>
            <person name="Mori K."/>
        </authorList>
    </citation>
    <scope>NUCLEOTIDE SEQUENCE [LARGE SCALE GENOMIC DNA]</scope>
    <source>
        <strain evidence="6 7">JCM 9767</strain>
    </source>
</reference>
<feature type="transmembrane region" description="Helical" evidence="3">
    <location>
        <begin position="43"/>
        <end position="66"/>
    </location>
</feature>
<evidence type="ECO:0000259" key="5">
    <source>
        <dbReference type="Pfam" id="PF13399"/>
    </source>
</evidence>
<sequence>MTRSGVQEEPGPGLPDGGPQAPDGANGPPEGGRRPSAGRGRRALRWSATTLAVLILGTAGAGYLYYEHLNGNIEKGERSSGDSEAHKAEPNAAGQTPLNILLIGSDSRASDENVKLGGGRDTRGNPPLGDVQMLIHLAADRESAAVVSIPRDTRVDIPRCEDPETGDTYPATNDIINTSLGRGGPGCTLAAWQNLTGVYIDHWMTIDFAGVVSMADAIGGVEVCVNQNVWDRPLPGVPGGSGLKMRAGSEKVEGERALQWLRTRHAWGSDLLRARAQHMYMNSMIRTLRDQNVFTDTGRLTDLAEAATTSLTVSEEIGSVKKLYDLGMQLKTVPPDRITMTTLPTVEDPQNRNHLLPAGAGAEQVWAMLRDDVAFDAKGGASGKSGKDGSKAAAAASGDPAAPDGEIAVQVRNATRSATLGPVGGRAAAVAGTLVSKGFTRAAPDTSAALAEERTEVRYPGAASRGDAQRVAESLGIPVSSVKQSTGVSGVTVVVGADWREGTAYPEQPAPEAGDLPEDADALNGSETGTCMDVYEPYRW</sequence>
<dbReference type="PANTHER" id="PTHR33392:SF6">
    <property type="entry name" value="POLYISOPRENYL-TEICHOIC ACID--PEPTIDOGLYCAN TEICHOIC ACID TRANSFERASE TAGU"/>
    <property type="match status" value="1"/>
</dbReference>
<feature type="region of interest" description="Disordered" evidence="2">
    <location>
        <begin position="379"/>
        <end position="404"/>
    </location>
</feature>
<feature type="region of interest" description="Disordered" evidence="2">
    <location>
        <begin position="76"/>
        <end position="95"/>
    </location>
</feature>
<evidence type="ECO:0000256" key="1">
    <source>
        <dbReference type="ARBA" id="ARBA00006068"/>
    </source>
</evidence>
<evidence type="ECO:0000259" key="4">
    <source>
        <dbReference type="Pfam" id="PF03816"/>
    </source>
</evidence>
<accession>A0ABV5L870</accession>
<dbReference type="Gene3D" id="3.30.70.2390">
    <property type="match status" value="1"/>
</dbReference>
<proteinExistence type="inferred from homology"/>
<dbReference type="Proteomes" id="UP001589753">
    <property type="component" value="Unassembled WGS sequence"/>
</dbReference>
<feature type="compositionally biased region" description="Low complexity" evidence="2">
    <location>
        <begin position="17"/>
        <end position="38"/>
    </location>
</feature>
<dbReference type="NCBIfam" id="TIGR00350">
    <property type="entry name" value="lytR_cpsA_psr"/>
    <property type="match status" value="1"/>
</dbReference>
<organism evidence="6 7">
    <name type="scientific">Streptomyces heliomycini</name>
    <dbReference type="NCBI Taxonomy" id="284032"/>
    <lineage>
        <taxon>Bacteria</taxon>
        <taxon>Bacillati</taxon>
        <taxon>Actinomycetota</taxon>
        <taxon>Actinomycetes</taxon>
        <taxon>Kitasatosporales</taxon>
        <taxon>Streptomycetaceae</taxon>
        <taxon>Streptomyces</taxon>
    </lineage>
</organism>
<feature type="compositionally biased region" description="Low complexity" evidence="2">
    <location>
        <begin position="391"/>
        <end position="404"/>
    </location>
</feature>
<evidence type="ECO:0000256" key="2">
    <source>
        <dbReference type="SAM" id="MobiDB-lite"/>
    </source>
</evidence>
<comment type="similarity">
    <text evidence="1">Belongs to the LytR/CpsA/Psr (LCP) family.</text>
</comment>